<name>A0A821FMJ6_9BILA</name>
<accession>A0A821FMJ6</accession>
<reference evidence="3" key="1">
    <citation type="submission" date="2021-02" db="EMBL/GenBank/DDBJ databases">
        <authorList>
            <person name="Nowell W R."/>
        </authorList>
    </citation>
    <scope>NUCLEOTIDE SEQUENCE</scope>
</reference>
<comment type="caution">
    <text evidence="3">The sequence shown here is derived from an EMBL/GenBank/DDBJ whole genome shotgun (WGS) entry which is preliminary data.</text>
</comment>
<keyword evidence="4" id="KW-1185">Reference proteome</keyword>
<evidence type="ECO:0000256" key="1">
    <source>
        <dbReference type="SAM" id="MobiDB-lite"/>
    </source>
</evidence>
<dbReference type="Proteomes" id="UP000663866">
    <property type="component" value="Unassembled WGS sequence"/>
</dbReference>
<protein>
    <submittedName>
        <fullName evidence="3">Uncharacterized protein</fullName>
    </submittedName>
</protein>
<dbReference type="EMBL" id="CAJOBJ010019906">
    <property type="protein sequence ID" value="CAF4207382.1"/>
    <property type="molecule type" value="Genomic_DNA"/>
</dbReference>
<dbReference type="EMBL" id="CAJOBG010087665">
    <property type="protein sequence ID" value="CAF4653878.1"/>
    <property type="molecule type" value="Genomic_DNA"/>
</dbReference>
<organism evidence="3 4">
    <name type="scientific">Rotaria magnacalcarata</name>
    <dbReference type="NCBI Taxonomy" id="392030"/>
    <lineage>
        <taxon>Eukaryota</taxon>
        <taxon>Metazoa</taxon>
        <taxon>Spiralia</taxon>
        <taxon>Gnathifera</taxon>
        <taxon>Rotifera</taxon>
        <taxon>Eurotatoria</taxon>
        <taxon>Bdelloidea</taxon>
        <taxon>Philodinida</taxon>
        <taxon>Philodinidae</taxon>
        <taxon>Rotaria</taxon>
    </lineage>
</organism>
<dbReference type="Proteomes" id="UP000681720">
    <property type="component" value="Unassembled WGS sequence"/>
</dbReference>
<gene>
    <name evidence="2" type="ORF">GIL414_LOCUS21857</name>
    <name evidence="3" type="ORF">OVN521_LOCUS46888</name>
</gene>
<sequence>ENTKSRDDDDDHQQQENDDNISIADGEDIPEEYLN</sequence>
<evidence type="ECO:0000313" key="4">
    <source>
        <dbReference type="Proteomes" id="UP000663866"/>
    </source>
</evidence>
<feature type="non-terminal residue" evidence="3">
    <location>
        <position position="1"/>
    </location>
</feature>
<proteinExistence type="predicted"/>
<feature type="non-terminal residue" evidence="3">
    <location>
        <position position="35"/>
    </location>
</feature>
<dbReference type="AlphaFoldDB" id="A0A821FMJ6"/>
<feature type="compositionally biased region" description="Acidic residues" evidence="1">
    <location>
        <begin position="16"/>
        <end position="35"/>
    </location>
</feature>
<feature type="compositionally biased region" description="Basic and acidic residues" evidence="1">
    <location>
        <begin position="1"/>
        <end position="15"/>
    </location>
</feature>
<evidence type="ECO:0000313" key="2">
    <source>
        <dbReference type="EMBL" id="CAF4207382.1"/>
    </source>
</evidence>
<evidence type="ECO:0000313" key="3">
    <source>
        <dbReference type="EMBL" id="CAF4653878.1"/>
    </source>
</evidence>
<feature type="region of interest" description="Disordered" evidence="1">
    <location>
        <begin position="1"/>
        <end position="35"/>
    </location>
</feature>